<dbReference type="KEGG" id="acou:A5CBH24_09740"/>
<dbReference type="InterPro" id="IPR021823">
    <property type="entry name" value="DUF3408"/>
</dbReference>
<dbReference type="Pfam" id="PF11888">
    <property type="entry name" value="DUF3408"/>
    <property type="match status" value="1"/>
</dbReference>
<name>A0A4Y1WRE4_9BACT</name>
<evidence type="ECO:0000313" key="1">
    <source>
        <dbReference type="EMBL" id="BBL03661.1"/>
    </source>
</evidence>
<protein>
    <recommendedName>
        <fullName evidence="3">DUF3408 domain-containing protein</fullName>
    </recommendedName>
</protein>
<dbReference type="EMBL" id="AP019735">
    <property type="protein sequence ID" value="BBL03661.1"/>
    <property type="molecule type" value="Genomic_DNA"/>
</dbReference>
<dbReference type="RefSeq" id="WP_162502272.1">
    <property type="nucleotide sequence ID" value="NZ_AP019735.1"/>
</dbReference>
<gene>
    <name evidence="1" type="ORF">A5CBH24_09740</name>
</gene>
<proteinExistence type="predicted"/>
<accession>A0A4Y1WRE4</accession>
<reference evidence="2" key="1">
    <citation type="submission" date="2019-06" db="EMBL/GenBank/DDBJ databases">
        <title>Alistipes onderdonkii subsp. vulgaris subsp. nov., Alistipes dispar sp. nov. and Alistipes communis sp. nov., isolated from human faeces, and creation of Alistipes onderdonkii subsp. onderdonkii subsp. nov.</title>
        <authorList>
            <person name="Sakamoto M."/>
            <person name="Ikeyama N."/>
            <person name="Ogata Y."/>
            <person name="Suda W."/>
            <person name="Iino T."/>
            <person name="Hattori M."/>
            <person name="Ohkuma M."/>
        </authorList>
    </citation>
    <scope>NUCLEOTIDE SEQUENCE [LARGE SCALE GENOMIC DNA]</scope>
    <source>
        <strain evidence="2">5CBH24</strain>
    </source>
</reference>
<organism evidence="1 2">
    <name type="scientific">Alistipes communis</name>
    <dbReference type="NCBI Taxonomy" id="2585118"/>
    <lineage>
        <taxon>Bacteria</taxon>
        <taxon>Pseudomonadati</taxon>
        <taxon>Bacteroidota</taxon>
        <taxon>Bacteroidia</taxon>
        <taxon>Bacteroidales</taxon>
        <taxon>Rikenellaceae</taxon>
        <taxon>Alistipes</taxon>
    </lineage>
</organism>
<evidence type="ECO:0000313" key="2">
    <source>
        <dbReference type="Proteomes" id="UP000318946"/>
    </source>
</evidence>
<dbReference type="Proteomes" id="UP000318946">
    <property type="component" value="Chromosome"/>
</dbReference>
<evidence type="ECO:0008006" key="3">
    <source>
        <dbReference type="Google" id="ProtNLM"/>
    </source>
</evidence>
<dbReference type="AlphaFoldDB" id="A0A4Y1WRE4"/>
<sequence length="131" mass="15520">MTKKTVIDEELVRRAIGNTPSILDADPPPFDERIIKTVEDSDEAPQAAERRRRILLPDFERRFMARTEIRFRAAIYVDAETKRKILDVVRKIGPDRMTATSYADNILRWHLETYREEINRLHNDRNSRELL</sequence>
<keyword evidence="2" id="KW-1185">Reference proteome</keyword>
<dbReference type="GeneID" id="78341691"/>